<dbReference type="PROSITE" id="PS50903">
    <property type="entry name" value="RUBREDOXIN_LIKE"/>
    <property type="match status" value="1"/>
</dbReference>
<dbReference type="Pfam" id="PF00301">
    <property type="entry name" value="Rubredoxin"/>
    <property type="match status" value="1"/>
</dbReference>
<comment type="cofactor">
    <cofactor evidence="7 8">
        <name>Fe(3+)</name>
        <dbReference type="ChEBI" id="CHEBI:29034"/>
    </cofactor>
    <text evidence="7 8">Binds 1 Fe(3+) ion per subunit.</text>
</comment>
<dbReference type="GO" id="GO:0005506">
    <property type="term" value="F:iron ion binding"/>
    <property type="evidence" value="ECO:0007669"/>
    <property type="project" value="InterPro"/>
</dbReference>
<accession>A0A7C4EYT7</accession>
<keyword evidence="6 7" id="KW-0408">Iron</keyword>
<comment type="caution">
    <text evidence="10">The sequence shown here is derived from an EMBL/GenBank/DDBJ whole genome shotgun (WGS) entry which is preliminary data.</text>
</comment>
<dbReference type="Gene3D" id="2.20.28.10">
    <property type="match status" value="1"/>
</dbReference>
<feature type="binding site" evidence="8">
    <location>
        <position position="15"/>
    </location>
    <ligand>
        <name>Fe cation</name>
        <dbReference type="ChEBI" id="CHEBI:24875"/>
    </ligand>
</feature>
<dbReference type="PRINTS" id="PR00163">
    <property type="entry name" value="RUBREDOXIN"/>
</dbReference>
<evidence type="ECO:0000256" key="8">
    <source>
        <dbReference type="PIRSR" id="PIRSR000071-1"/>
    </source>
</evidence>
<dbReference type="InterPro" id="IPR050526">
    <property type="entry name" value="Rubredoxin_ET"/>
</dbReference>
<evidence type="ECO:0000256" key="6">
    <source>
        <dbReference type="ARBA" id="ARBA00023004"/>
    </source>
</evidence>
<dbReference type="PIRSF" id="PIRSF000071">
    <property type="entry name" value="Rubredoxin"/>
    <property type="match status" value="1"/>
</dbReference>
<dbReference type="InterPro" id="IPR024934">
    <property type="entry name" value="Rubredoxin-like_dom"/>
</dbReference>
<evidence type="ECO:0000256" key="3">
    <source>
        <dbReference type="ARBA" id="ARBA00022448"/>
    </source>
</evidence>
<dbReference type="InterPro" id="IPR024922">
    <property type="entry name" value="Rubredoxin"/>
</dbReference>
<dbReference type="GO" id="GO:0043448">
    <property type="term" value="P:alkane catabolic process"/>
    <property type="evidence" value="ECO:0007669"/>
    <property type="project" value="TreeGrafter"/>
</dbReference>
<keyword evidence="5 7" id="KW-0249">Electron transport</keyword>
<evidence type="ECO:0000256" key="1">
    <source>
        <dbReference type="ARBA" id="ARBA00002360"/>
    </source>
</evidence>
<comment type="similarity">
    <text evidence="2 7">Belongs to the rubredoxin family.</text>
</comment>
<evidence type="ECO:0000256" key="7">
    <source>
        <dbReference type="PIRNR" id="PIRNR000071"/>
    </source>
</evidence>
<feature type="binding site" evidence="8">
    <location>
        <position position="10"/>
    </location>
    <ligand>
        <name>Fe cation</name>
        <dbReference type="ChEBI" id="CHEBI:24875"/>
    </ligand>
</feature>
<dbReference type="PANTHER" id="PTHR47627:SF1">
    <property type="entry name" value="RUBREDOXIN-1-RELATED"/>
    <property type="match status" value="1"/>
</dbReference>
<gene>
    <name evidence="10" type="ORF">ENV54_12250</name>
</gene>
<keyword evidence="3 7" id="KW-0813">Transport</keyword>
<proteinExistence type="inferred from homology"/>
<comment type="function">
    <text evidence="1">Rubredoxin is a small nonheme, iron protein lacking acid-labile sulfide. Its single Fe, chelated to 4 Cys, functions as an electron acceptor and may also stabilize the conformation of the molecule.</text>
</comment>
<evidence type="ECO:0000256" key="4">
    <source>
        <dbReference type="ARBA" id="ARBA00022723"/>
    </source>
</evidence>
<dbReference type="FunFam" id="2.20.28.10:FF:000001">
    <property type="entry name" value="Rubredoxin"/>
    <property type="match status" value="1"/>
</dbReference>
<sequence>MTTSATMYQCQTVNCGYIYDPSRGDRKGKIPKGTAFEDLPDDWKCPICGAGKKFFKPLAIPGQG</sequence>
<organism evidence="10">
    <name type="scientific">Desulfomonile tiedjei</name>
    <dbReference type="NCBI Taxonomy" id="2358"/>
    <lineage>
        <taxon>Bacteria</taxon>
        <taxon>Pseudomonadati</taxon>
        <taxon>Thermodesulfobacteriota</taxon>
        <taxon>Desulfomonilia</taxon>
        <taxon>Desulfomonilales</taxon>
        <taxon>Desulfomonilaceae</taxon>
        <taxon>Desulfomonile</taxon>
    </lineage>
</organism>
<feature type="binding site" evidence="8">
    <location>
        <position position="45"/>
    </location>
    <ligand>
        <name>Fe cation</name>
        <dbReference type="ChEBI" id="CHEBI:24875"/>
    </ligand>
</feature>
<evidence type="ECO:0000256" key="2">
    <source>
        <dbReference type="ARBA" id="ARBA00005337"/>
    </source>
</evidence>
<dbReference type="GO" id="GO:0009055">
    <property type="term" value="F:electron transfer activity"/>
    <property type="evidence" value="ECO:0007669"/>
    <property type="project" value="InterPro"/>
</dbReference>
<dbReference type="InterPro" id="IPR018527">
    <property type="entry name" value="Rubredoxin_Fe_BS"/>
</dbReference>
<feature type="binding site" evidence="8">
    <location>
        <position position="48"/>
    </location>
    <ligand>
        <name>Fe cation</name>
        <dbReference type="ChEBI" id="CHEBI:24875"/>
    </ligand>
</feature>
<keyword evidence="4 7" id="KW-0479">Metal-binding</keyword>
<dbReference type="EMBL" id="DTGT01000399">
    <property type="protein sequence ID" value="HGH62055.1"/>
    <property type="molecule type" value="Genomic_DNA"/>
</dbReference>
<dbReference type="PANTHER" id="PTHR47627">
    <property type="entry name" value="RUBREDOXIN"/>
    <property type="match status" value="1"/>
</dbReference>
<feature type="domain" description="Rubredoxin-like" evidence="9">
    <location>
        <begin position="15"/>
        <end position="58"/>
    </location>
</feature>
<evidence type="ECO:0000259" key="9">
    <source>
        <dbReference type="PROSITE" id="PS50903"/>
    </source>
</evidence>
<dbReference type="SUPFAM" id="SSF57802">
    <property type="entry name" value="Rubredoxin-like"/>
    <property type="match status" value="1"/>
</dbReference>
<name>A0A7C4EYT7_9BACT</name>
<evidence type="ECO:0000256" key="5">
    <source>
        <dbReference type="ARBA" id="ARBA00022982"/>
    </source>
</evidence>
<protein>
    <recommendedName>
        <fullName evidence="7">Rubredoxin</fullName>
    </recommendedName>
</protein>
<dbReference type="InterPro" id="IPR024935">
    <property type="entry name" value="Rubredoxin_dom"/>
</dbReference>
<dbReference type="AlphaFoldDB" id="A0A7C4EYT7"/>
<evidence type="ECO:0000313" key="10">
    <source>
        <dbReference type="EMBL" id="HGH62055.1"/>
    </source>
</evidence>
<dbReference type="PROSITE" id="PS00202">
    <property type="entry name" value="RUBREDOXIN"/>
    <property type="match status" value="1"/>
</dbReference>
<reference evidence="10" key="1">
    <citation type="journal article" date="2020" name="mSystems">
        <title>Genome- and Community-Level Interaction Insights into Carbon Utilization and Element Cycling Functions of Hydrothermarchaeota in Hydrothermal Sediment.</title>
        <authorList>
            <person name="Zhou Z."/>
            <person name="Liu Y."/>
            <person name="Xu W."/>
            <person name="Pan J."/>
            <person name="Luo Z.H."/>
            <person name="Li M."/>
        </authorList>
    </citation>
    <scope>NUCLEOTIDE SEQUENCE [LARGE SCALE GENOMIC DNA]</scope>
    <source>
        <strain evidence="10">SpSt-769</strain>
    </source>
</reference>
<dbReference type="CDD" id="cd00730">
    <property type="entry name" value="rubredoxin"/>
    <property type="match status" value="1"/>
</dbReference>